<dbReference type="Gene3D" id="1.10.10.10">
    <property type="entry name" value="Winged helix-like DNA-binding domain superfamily/Winged helix DNA-binding domain"/>
    <property type="match status" value="1"/>
</dbReference>
<evidence type="ECO:0000256" key="3">
    <source>
        <dbReference type="ARBA" id="ARBA00023125"/>
    </source>
</evidence>
<keyword evidence="3" id="KW-0238">DNA-binding</keyword>
<evidence type="ECO:0000256" key="4">
    <source>
        <dbReference type="ARBA" id="ARBA00023163"/>
    </source>
</evidence>
<dbReference type="Pfam" id="PF03466">
    <property type="entry name" value="LysR_substrate"/>
    <property type="match status" value="1"/>
</dbReference>
<evidence type="ECO:0000313" key="7">
    <source>
        <dbReference type="Proteomes" id="UP000061839"/>
    </source>
</evidence>
<dbReference type="PRINTS" id="PR00039">
    <property type="entry name" value="HTHLYSR"/>
</dbReference>
<protein>
    <submittedName>
        <fullName evidence="6">LysR family transcriptional regulator</fullName>
    </submittedName>
</protein>
<dbReference type="PATRIC" id="fig|1618207.4.peg.995"/>
<keyword evidence="7" id="KW-1185">Reference proteome</keyword>
<dbReference type="SUPFAM" id="SSF46785">
    <property type="entry name" value="Winged helix' DNA-binding domain"/>
    <property type="match status" value="1"/>
</dbReference>
<dbReference type="AlphaFoldDB" id="A0A0D4BXI9"/>
<dbReference type="InterPro" id="IPR005119">
    <property type="entry name" value="LysR_subst-bd"/>
</dbReference>
<dbReference type="GO" id="GO:0032993">
    <property type="term" value="C:protein-DNA complex"/>
    <property type="evidence" value="ECO:0007669"/>
    <property type="project" value="TreeGrafter"/>
</dbReference>
<dbReference type="InterPro" id="IPR036390">
    <property type="entry name" value="WH_DNA-bd_sf"/>
</dbReference>
<dbReference type="PROSITE" id="PS50931">
    <property type="entry name" value="HTH_LYSR"/>
    <property type="match status" value="1"/>
</dbReference>
<dbReference type="GO" id="GO:0003700">
    <property type="term" value="F:DNA-binding transcription factor activity"/>
    <property type="evidence" value="ECO:0007669"/>
    <property type="project" value="InterPro"/>
</dbReference>
<comment type="similarity">
    <text evidence="1">Belongs to the LysR transcriptional regulatory family.</text>
</comment>
<evidence type="ECO:0000256" key="2">
    <source>
        <dbReference type="ARBA" id="ARBA00023015"/>
    </source>
</evidence>
<dbReference type="PANTHER" id="PTHR30346:SF0">
    <property type="entry name" value="HCA OPERON TRANSCRIPTIONAL ACTIVATOR HCAR"/>
    <property type="match status" value="1"/>
</dbReference>
<dbReference type="STRING" id="1618207.UM93_04890"/>
<feature type="domain" description="HTH lysR-type" evidence="5">
    <location>
        <begin position="1"/>
        <end position="58"/>
    </location>
</feature>
<dbReference type="Pfam" id="PF00126">
    <property type="entry name" value="HTH_1"/>
    <property type="match status" value="1"/>
</dbReference>
<dbReference type="InterPro" id="IPR000847">
    <property type="entry name" value="LysR_HTH_N"/>
</dbReference>
<proteinExistence type="inferred from homology"/>
<sequence>METRELRYFVAVAEELHFGRAAQRLMISQPPLSRAIQQLERRLGVILLDRGARTIALTEAGSVLLHEARVALEAVEAAERRTRHAAASPFRVRLATKAGAAKELLSRLLDSYAADPSAAAIEVLLCGPGEPENLLRSGRADVALLQLPYDLTAGLETEELHTEQQVLVLPAAHPLASRGQLSITEVRTIPGLPLPRWPGPDGSYPEGAGPQVRDFTQLIQLIMLGRACALLPESLGTTLGDDYAVLPVPDAAAVITVMAWPAHSKSRAVADLVSAALRLFSGS</sequence>
<dbReference type="Proteomes" id="UP000061839">
    <property type="component" value="Chromosome"/>
</dbReference>
<evidence type="ECO:0000313" key="6">
    <source>
        <dbReference type="EMBL" id="AJT41014.1"/>
    </source>
</evidence>
<organism evidence="6 7">
    <name type="scientific">Psychromicrobium lacuslunae</name>
    <dbReference type="NCBI Taxonomy" id="1618207"/>
    <lineage>
        <taxon>Bacteria</taxon>
        <taxon>Bacillati</taxon>
        <taxon>Actinomycetota</taxon>
        <taxon>Actinomycetes</taxon>
        <taxon>Micrococcales</taxon>
        <taxon>Micrococcaceae</taxon>
        <taxon>Psychromicrobium</taxon>
    </lineage>
</organism>
<dbReference type="HOGENOM" id="CLU_039613_6_4_11"/>
<evidence type="ECO:0000259" key="5">
    <source>
        <dbReference type="PROSITE" id="PS50931"/>
    </source>
</evidence>
<dbReference type="RefSeq" id="WP_045074037.1">
    <property type="nucleotide sequence ID" value="NZ_CP011005.1"/>
</dbReference>
<dbReference type="FunFam" id="1.10.10.10:FF:000001">
    <property type="entry name" value="LysR family transcriptional regulator"/>
    <property type="match status" value="1"/>
</dbReference>
<dbReference type="GO" id="GO:0003677">
    <property type="term" value="F:DNA binding"/>
    <property type="evidence" value="ECO:0007669"/>
    <property type="project" value="UniProtKB-KW"/>
</dbReference>
<evidence type="ECO:0000256" key="1">
    <source>
        <dbReference type="ARBA" id="ARBA00009437"/>
    </source>
</evidence>
<dbReference type="EMBL" id="CP011005">
    <property type="protein sequence ID" value="AJT41014.1"/>
    <property type="molecule type" value="Genomic_DNA"/>
</dbReference>
<gene>
    <name evidence="6" type="ORF">UM93_04890</name>
</gene>
<dbReference type="InterPro" id="IPR036388">
    <property type="entry name" value="WH-like_DNA-bd_sf"/>
</dbReference>
<dbReference type="PANTHER" id="PTHR30346">
    <property type="entry name" value="TRANSCRIPTIONAL DUAL REGULATOR HCAR-RELATED"/>
    <property type="match status" value="1"/>
</dbReference>
<dbReference type="SUPFAM" id="SSF53850">
    <property type="entry name" value="Periplasmic binding protein-like II"/>
    <property type="match status" value="1"/>
</dbReference>
<keyword evidence="4" id="KW-0804">Transcription</keyword>
<reference evidence="6 7" key="1">
    <citation type="journal article" date="2015" name="Genome Announc.">
        <title>Complete Genome Sequencing of Protease-Producing Novel Arthrobacter sp. Strain IHBB 11108 Using PacBio Single-Molecule Real-Time Sequencing Technology.</title>
        <authorList>
            <person name="Kiran S."/>
            <person name="Swarnkar M.K."/>
            <person name="Pal M."/>
            <person name="Thakur R."/>
            <person name="Tewari R."/>
            <person name="Singh A.K."/>
            <person name="Gulati A."/>
        </authorList>
    </citation>
    <scope>NUCLEOTIDE SEQUENCE [LARGE SCALE GENOMIC DNA]</scope>
    <source>
        <strain evidence="6 7">IHBB 11108</strain>
    </source>
</reference>
<keyword evidence="2" id="KW-0805">Transcription regulation</keyword>
<dbReference type="KEGG" id="ari:UM93_04890"/>
<dbReference type="Gene3D" id="3.40.190.10">
    <property type="entry name" value="Periplasmic binding protein-like II"/>
    <property type="match status" value="2"/>
</dbReference>
<accession>A0A0D4BXI9</accession>
<name>A0A0D4BXI9_9MICC</name>
<dbReference type="OrthoDB" id="3636008at2"/>